<dbReference type="Proteomes" id="UP000570678">
    <property type="component" value="Unassembled WGS sequence"/>
</dbReference>
<dbReference type="InterPro" id="IPR000873">
    <property type="entry name" value="AMP-dep_synth/lig_dom"/>
</dbReference>
<evidence type="ECO:0000256" key="1">
    <source>
        <dbReference type="SAM" id="MobiDB-lite"/>
    </source>
</evidence>
<dbReference type="Gene3D" id="3.30.300.30">
    <property type="match status" value="1"/>
</dbReference>
<feature type="domain" description="AMP-binding enzyme C-terminal" evidence="3">
    <location>
        <begin position="409"/>
        <end position="484"/>
    </location>
</feature>
<dbReference type="InterPro" id="IPR045851">
    <property type="entry name" value="AMP-bd_C_sf"/>
</dbReference>
<dbReference type="EMBL" id="JAAXOT010000010">
    <property type="protein sequence ID" value="NKY58402.1"/>
    <property type="molecule type" value="Genomic_DNA"/>
</dbReference>
<dbReference type="SUPFAM" id="SSF56801">
    <property type="entry name" value="Acetyl-CoA synthetase-like"/>
    <property type="match status" value="1"/>
</dbReference>
<gene>
    <name evidence="4" type="ORF">HGA15_20105</name>
</gene>
<protein>
    <submittedName>
        <fullName evidence="4">AMP-binding protein</fullName>
    </submittedName>
</protein>
<dbReference type="InterPro" id="IPR050237">
    <property type="entry name" value="ATP-dep_AMP-bd_enzyme"/>
</dbReference>
<dbReference type="Pfam" id="PF00501">
    <property type="entry name" value="AMP-binding"/>
    <property type="match status" value="1"/>
</dbReference>
<sequence length="534" mass="55943">MSAAGPSLPADLTIPALLRDRADSRGDHLALRAGPVRLTYAELPGRAAAMAGSLARHGVRPGDPVAALSRNRIELIDLLLGCAWLGAVAVPLNTGLRGNSLAYVLLNSGARHLIVEAEFADRVAAAGFDGTVWVMGTGPGPGPQGPPAPVGPVSALTPAAVLFTSGTTGLPKGVLCPHAQSLWWGQAVGASLGLGPDDVLYTGLPLFHTNAINAVFHALVAGATFVLGEHFSVREQWRRVAGADATVIYLLGAMVAMLAGQPPGSFDRAHRATRALAPATPAHMYEPFRERFGIELIDGFGSTETNLVLGSLPGVRRAGYLGVVMPGYEAAVIGESGARVADGTPGELVVRTEFPGAFALGYLGEPVPGPRAWRRTGDRVIREPDGWFRFVDRIKDVIRRRGENISSVQVEQVLAGHPAVAQVAVFPVPSELAEDEVMAAVVPRPGASVDPGGLRRFASAHLADFALPRYIDVVETLPLTETGKVRKADLRARGVTARTWSADDRRPSRADTVPPPATVAPNPPATDSPATAVE</sequence>
<evidence type="ECO:0000259" key="3">
    <source>
        <dbReference type="Pfam" id="PF13193"/>
    </source>
</evidence>
<dbReference type="PANTHER" id="PTHR43767:SF1">
    <property type="entry name" value="NONRIBOSOMAL PEPTIDE SYNTHASE PES1 (EUROFUNG)-RELATED"/>
    <property type="match status" value="1"/>
</dbReference>
<feature type="compositionally biased region" description="Pro residues" evidence="1">
    <location>
        <begin position="513"/>
        <end position="526"/>
    </location>
</feature>
<dbReference type="InterPro" id="IPR025110">
    <property type="entry name" value="AMP-bd_C"/>
</dbReference>
<dbReference type="PANTHER" id="PTHR43767">
    <property type="entry name" value="LONG-CHAIN-FATTY-ACID--COA LIGASE"/>
    <property type="match status" value="1"/>
</dbReference>
<dbReference type="Gene3D" id="3.40.50.12780">
    <property type="entry name" value="N-terminal domain of ligase-like"/>
    <property type="match status" value="1"/>
</dbReference>
<name>A0A846YLM8_9NOCA</name>
<feature type="domain" description="AMP-dependent synthetase/ligase" evidence="2">
    <location>
        <begin position="19"/>
        <end position="362"/>
    </location>
</feature>
<feature type="region of interest" description="Disordered" evidence="1">
    <location>
        <begin position="497"/>
        <end position="534"/>
    </location>
</feature>
<evidence type="ECO:0000259" key="2">
    <source>
        <dbReference type="Pfam" id="PF00501"/>
    </source>
</evidence>
<proteinExistence type="predicted"/>
<dbReference type="Pfam" id="PF13193">
    <property type="entry name" value="AMP-binding_C"/>
    <property type="match status" value="1"/>
</dbReference>
<keyword evidence="5" id="KW-1185">Reference proteome</keyword>
<dbReference type="GO" id="GO:0016878">
    <property type="term" value="F:acid-thiol ligase activity"/>
    <property type="evidence" value="ECO:0007669"/>
    <property type="project" value="UniProtKB-ARBA"/>
</dbReference>
<evidence type="ECO:0000313" key="4">
    <source>
        <dbReference type="EMBL" id="NKY58402.1"/>
    </source>
</evidence>
<dbReference type="AlphaFoldDB" id="A0A846YLM8"/>
<accession>A0A846YLM8</accession>
<dbReference type="InterPro" id="IPR042099">
    <property type="entry name" value="ANL_N_sf"/>
</dbReference>
<evidence type="ECO:0000313" key="5">
    <source>
        <dbReference type="Proteomes" id="UP000570678"/>
    </source>
</evidence>
<dbReference type="InterPro" id="IPR020845">
    <property type="entry name" value="AMP-binding_CS"/>
</dbReference>
<dbReference type="PROSITE" id="PS00455">
    <property type="entry name" value="AMP_BINDING"/>
    <property type="match status" value="1"/>
</dbReference>
<organism evidence="4 5">
    <name type="scientific">Nocardia flavorosea</name>
    <dbReference type="NCBI Taxonomy" id="53429"/>
    <lineage>
        <taxon>Bacteria</taxon>
        <taxon>Bacillati</taxon>
        <taxon>Actinomycetota</taxon>
        <taxon>Actinomycetes</taxon>
        <taxon>Mycobacteriales</taxon>
        <taxon>Nocardiaceae</taxon>
        <taxon>Nocardia</taxon>
    </lineage>
</organism>
<reference evidence="4 5" key="1">
    <citation type="submission" date="2020-04" db="EMBL/GenBank/DDBJ databases">
        <title>MicrobeNet Type strains.</title>
        <authorList>
            <person name="Nicholson A.C."/>
        </authorList>
    </citation>
    <scope>NUCLEOTIDE SEQUENCE [LARGE SCALE GENOMIC DNA]</scope>
    <source>
        <strain evidence="4 5">JCM 3332</strain>
    </source>
</reference>
<comment type="caution">
    <text evidence="4">The sequence shown here is derived from an EMBL/GenBank/DDBJ whole genome shotgun (WGS) entry which is preliminary data.</text>
</comment>